<proteinExistence type="predicted"/>
<accession>A0A7R9M5J5</accession>
<dbReference type="EMBL" id="OC922032">
    <property type="protein sequence ID" value="CAD7653876.1"/>
    <property type="molecule type" value="Genomic_DNA"/>
</dbReference>
<dbReference type="Proteomes" id="UP000728032">
    <property type="component" value="Unassembled WGS sequence"/>
</dbReference>
<dbReference type="EMBL" id="CAJPVJ010007207">
    <property type="protein sequence ID" value="CAG2171063.1"/>
    <property type="molecule type" value="Genomic_DNA"/>
</dbReference>
<name>A0A7R9M5J5_9ACAR</name>
<keyword evidence="2" id="KW-1185">Reference proteome</keyword>
<reference evidence="1" key="1">
    <citation type="submission" date="2020-11" db="EMBL/GenBank/DDBJ databases">
        <authorList>
            <person name="Tran Van P."/>
        </authorList>
    </citation>
    <scope>NUCLEOTIDE SEQUENCE</scope>
</reference>
<organism evidence="1">
    <name type="scientific">Oppiella nova</name>
    <dbReference type="NCBI Taxonomy" id="334625"/>
    <lineage>
        <taxon>Eukaryota</taxon>
        <taxon>Metazoa</taxon>
        <taxon>Ecdysozoa</taxon>
        <taxon>Arthropoda</taxon>
        <taxon>Chelicerata</taxon>
        <taxon>Arachnida</taxon>
        <taxon>Acari</taxon>
        <taxon>Acariformes</taxon>
        <taxon>Sarcoptiformes</taxon>
        <taxon>Oribatida</taxon>
        <taxon>Brachypylina</taxon>
        <taxon>Oppioidea</taxon>
        <taxon>Oppiidae</taxon>
        <taxon>Oppiella</taxon>
    </lineage>
</organism>
<dbReference type="AlphaFoldDB" id="A0A7R9M5J5"/>
<evidence type="ECO:0000313" key="2">
    <source>
        <dbReference type="Proteomes" id="UP000728032"/>
    </source>
</evidence>
<evidence type="ECO:0000313" key="1">
    <source>
        <dbReference type="EMBL" id="CAD7653876.1"/>
    </source>
</evidence>
<gene>
    <name evidence="1" type="ORF">ONB1V03_LOCUS10529</name>
</gene>
<sequence length="107" mass="12374">MSQKDHRIEVYIKKEPLFCYIIRVCYESIRSHTGAVHQNIYPSERIDCGVNQLSDVCLPAKAHHRESAHRLPLSCHLWAHMSVQVLTRLVVPYLEQSKGNIINILVQ</sequence>
<protein>
    <submittedName>
        <fullName evidence="1">Uncharacterized protein</fullName>
    </submittedName>
</protein>